<dbReference type="Proteomes" id="UP000604475">
    <property type="component" value="Unassembled WGS sequence"/>
</dbReference>
<name>A0A937RJ19_9ACTN</name>
<evidence type="ECO:0000313" key="3">
    <source>
        <dbReference type="Proteomes" id="UP000604475"/>
    </source>
</evidence>
<proteinExistence type="predicted"/>
<accession>A0A937RJ19</accession>
<feature type="transmembrane region" description="Helical" evidence="1">
    <location>
        <begin position="105"/>
        <end position="127"/>
    </location>
</feature>
<keyword evidence="1" id="KW-0812">Transmembrane</keyword>
<gene>
    <name evidence="2" type="ORF">I7412_14065</name>
</gene>
<keyword evidence="1" id="KW-1133">Transmembrane helix</keyword>
<sequence length="149" mass="15049">MADPPPPGAPSWVFLGVAYLFALVAGVLLAVYGVVSVPVGLRFSGLFVSLGVLVAGVGNTGVSLLTRWLTGTRLGPVIVLVGWVPVALALGSARPEGDLMLRATLSGYLFLGVGLLAPIVVAVVGPARRGLTAFTLPPPGGGRRGPGTR</sequence>
<comment type="caution">
    <text evidence="2">The sequence shown here is derived from an EMBL/GenBank/DDBJ whole genome shotgun (WGS) entry which is preliminary data.</text>
</comment>
<keyword evidence="1" id="KW-0472">Membrane</keyword>
<feature type="transmembrane region" description="Helical" evidence="1">
    <location>
        <begin position="74"/>
        <end position="93"/>
    </location>
</feature>
<evidence type="ECO:0000256" key="1">
    <source>
        <dbReference type="SAM" id="Phobius"/>
    </source>
</evidence>
<keyword evidence="3" id="KW-1185">Reference proteome</keyword>
<feature type="transmembrane region" description="Helical" evidence="1">
    <location>
        <begin position="12"/>
        <end position="35"/>
    </location>
</feature>
<dbReference type="InterPro" id="IPR046095">
    <property type="entry name" value="DUF6113"/>
</dbReference>
<feature type="transmembrane region" description="Helical" evidence="1">
    <location>
        <begin position="47"/>
        <end position="68"/>
    </location>
</feature>
<evidence type="ECO:0000313" key="2">
    <source>
        <dbReference type="EMBL" id="MBL7628254.1"/>
    </source>
</evidence>
<dbReference type="AlphaFoldDB" id="A0A937RJ19"/>
<dbReference type="EMBL" id="JAEACQ010000179">
    <property type="protein sequence ID" value="MBL7628254.1"/>
    <property type="molecule type" value="Genomic_DNA"/>
</dbReference>
<dbReference type="Pfam" id="PF19608">
    <property type="entry name" value="DUF6113"/>
    <property type="match status" value="1"/>
</dbReference>
<organism evidence="2 3">
    <name type="scientific">Frankia nepalensis</name>
    <dbReference type="NCBI Taxonomy" id="1836974"/>
    <lineage>
        <taxon>Bacteria</taxon>
        <taxon>Bacillati</taxon>
        <taxon>Actinomycetota</taxon>
        <taxon>Actinomycetes</taxon>
        <taxon>Frankiales</taxon>
        <taxon>Frankiaceae</taxon>
        <taxon>Frankia</taxon>
    </lineage>
</organism>
<reference evidence="2" key="1">
    <citation type="submission" date="2020-12" db="EMBL/GenBank/DDBJ databases">
        <title>Genomic characterization of non-nitrogen-fixing Frankia strains.</title>
        <authorList>
            <person name="Carlos-Shanley C."/>
            <person name="Guerra T."/>
            <person name="Hahn D."/>
        </authorList>
    </citation>
    <scope>NUCLEOTIDE SEQUENCE</scope>
    <source>
        <strain evidence="2">CN6</strain>
    </source>
</reference>
<protein>
    <submittedName>
        <fullName evidence="2">Uncharacterized protein</fullName>
    </submittedName>
</protein>